<keyword evidence="1 7" id="KW-1003">Cell membrane</keyword>
<dbReference type="NCBIfam" id="NF002058">
    <property type="entry name" value="PRK00888.1"/>
    <property type="match status" value="1"/>
</dbReference>
<keyword evidence="7" id="KW-0997">Cell inner membrane</keyword>
<sequence>MRKLLLFLIIVLILLQFRLWFGDSNLLELEELKQRADELTQRVHERKERNAALEAEIMDLKRGTDAIEERARFDLGMIREGEHFIQVLENPQQEPETAVPQNSAPEIKKAARPVAPKAKPRHTAQRAEAATPATTADHAASENYTISDE</sequence>
<evidence type="ECO:0000313" key="10">
    <source>
        <dbReference type="Proteomes" id="UP000325755"/>
    </source>
</evidence>
<comment type="similarity">
    <text evidence="7">Belongs to the FtsB family.</text>
</comment>
<evidence type="ECO:0000256" key="8">
    <source>
        <dbReference type="SAM" id="MobiDB-lite"/>
    </source>
</evidence>
<evidence type="ECO:0000256" key="4">
    <source>
        <dbReference type="ARBA" id="ARBA00022989"/>
    </source>
</evidence>
<keyword evidence="7" id="KW-0175">Coiled coil</keyword>
<feature type="compositionally biased region" description="Low complexity" evidence="8">
    <location>
        <begin position="126"/>
        <end position="138"/>
    </location>
</feature>
<dbReference type="KEGG" id="mmob:F6R98_16525"/>
<evidence type="ECO:0000256" key="7">
    <source>
        <dbReference type="HAMAP-Rule" id="MF_00599"/>
    </source>
</evidence>
<evidence type="ECO:0000256" key="3">
    <source>
        <dbReference type="ARBA" id="ARBA00022692"/>
    </source>
</evidence>
<keyword evidence="3 7" id="KW-0812">Transmembrane</keyword>
<keyword evidence="5 7" id="KW-0472">Membrane</keyword>
<dbReference type="PANTHER" id="PTHR37485">
    <property type="entry name" value="CELL DIVISION PROTEIN FTSB"/>
    <property type="match status" value="1"/>
</dbReference>
<dbReference type="EMBL" id="CP044205">
    <property type="protein sequence ID" value="QFY44037.1"/>
    <property type="molecule type" value="Genomic_DNA"/>
</dbReference>
<gene>
    <name evidence="7 9" type="primary">ftsB</name>
    <name evidence="9" type="ORF">F6R98_16525</name>
</gene>
<dbReference type="OrthoDB" id="7061211at2"/>
<accession>A0A5Q0BPN5</accession>
<dbReference type="RefSeq" id="WP_153250008.1">
    <property type="nucleotide sequence ID" value="NZ_CP044205.1"/>
</dbReference>
<keyword evidence="6 7" id="KW-0131">Cell cycle</keyword>
<evidence type="ECO:0000256" key="2">
    <source>
        <dbReference type="ARBA" id="ARBA00022618"/>
    </source>
</evidence>
<dbReference type="FunCoup" id="A0A5Q0BPN5">
    <property type="interactions" value="56"/>
</dbReference>
<dbReference type="GO" id="GO:0043093">
    <property type="term" value="P:FtsZ-dependent cytokinesis"/>
    <property type="evidence" value="ECO:0007669"/>
    <property type="project" value="UniProtKB-UniRule"/>
</dbReference>
<dbReference type="InterPro" id="IPR023081">
    <property type="entry name" value="Cell_div_FtsB"/>
</dbReference>
<feature type="topological domain" description="Cytoplasmic" evidence="7">
    <location>
        <begin position="1"/>
        <end position="3"/>
    </location>
</feature>
<keyword evidence="10" id="KW-1185">Reference proteome</keyword>
<dbReference type="Proteomes" id="UP000325755">
    <property type="component" value="Chromosome"/>
</dbReference>
<evidence type="ECO:0000313" key="9">
    <source>
        <dbReference type="EMBL" id="QFY44037.1"/>
    </source>
</evidence>
<dbReference type="GO" id="GO:0032153">
    <property type="term" value="C:cell division site"/>
    <property type="evidence" value="ECO:0007669"/>
    <property type="project" value="UniProtKB-UniRule"/>
</dbReference>
<dbReference type="InParanoid" id="A0A5Q0BPN5"/>
<dbReference type="HAMAP" id="MF_00599">
    <property type="entry name" value="FtsB"/>
    <property type="match status" value="1"/>
</dbReference>
<dbReference type="GO" id="GO:0005886">
    <property type="term" value="C:plasma membrane"/>
    <property type="evidence" value="ECO:0007669"/>
    <property type="project" value="UniProtKB-SubCell"/>
</dbReference>
<dbReference type="InterPro" id="IPR007060">
    <property type="entry name" value="FtsL/DivIC"/>
</dbReference>
<evidence type="ECO:0000256" key="5">
    <source>
        <dbReference type="ARBA" id="ARBA00023136"/>
    </source>
</evidence>
<dbReference type="GO" id="GO:0030428">
    <property type="term" value="C:cell septum"/>
    <property type="evidence" value="ECO:0007669"/>
    <property type="project" value="TreeGrafter"/>
</dbReference>
<dbReference type="PANTHER" id="PTHR37485:SF1">
    <property type="entry name" value="CELL DIVISION PROTEIN FTSB"/>
    <property type="match status" value="1"/>
</dbReference>
<name>A0A5Q0BPN5_9GAMM</name>
<comment type="function">
    <text evidence="7">Essential cell division protein. May link together the upstream cell division proteins, which are predominantly cytoplasmic, with the downstream cell division proteins, which are predominantly periplasmic.</text>
</comment>
<evidence type="ECO:0000256" key="6">
    <source>
        <dbReference type="ARBA" id="ARBA00023306"/>
    </source>
</evidence>
<evidence type="ECO:0000256" key="1">
    <source>
        <dbReference type="ARBA" id="ARBA00022475"/>
    </source>
</evidence>
<comment type="subcellular location">
    <subcellularLocation>
        <location evidence="7">Cell inner membrane</location>
        <topology evidence="7">Single-pass type II membrane protein</topology>
    </subcellularLocation>
    <text evidence="7">Localizes to the division septum.</text>
</comment>
<keyword evidence="4 7" id="KW-1133">Transmembrane helix</keyword>
<organism evidence="9 10">
    <name type="scientific">Candidatus Methylospira mobilis</name>
    <dbReference type="NCBI Taxonomy" id="1808979"/>
    <lineage>
        <taxon>Bacteria</taxon>
        <taxon>Pseudomonadati</taxon>
        <taxon>Pseudomonadota</taxon>
        <taxon>Gammaproteobacteria</taxon>
        <taxon>Methylococcales</taxon>
        <taxon>Methylococcaceae</taxon>
        <taxon>Candidatus Methylospira</taxon>
    </lineage>
</organism>
<feature type="region of interest" description="Disordered" evidence="8">
    <location>
        <begin position="90"/>
        <end position="149"/>
    </location>
</feature>
<feature type="topological domain" description="Periplasmic" evidence="7">
    <location>
        <begin position="22"/>
        <end position="149"/>
    </location>
</feature>
<proteinExistence type="inferred from homology"/>
<feature type="coiled-coil region" evidence="7">
    <location>
        <begin position="22"/>
        <end position="70"/>
    </location>
</feature>
<feature type="compositionally biased region" description="Polar residues" evidence="8">
    <location>
        <begin position="90"/>
        <end position="104"/>
    </location>
</feature>
<dbReference type="AlphaFoldDB" id="A0A5Q0BPN5"/>
<comment type="subunit">
    <text evidence="7">Part of a complex composed of FtsB, FtsL and FtsQ.</text>
</comment>
<protein>
    <recommendedName>
        <fullName evidence="7">Cell division protein FtsB</fullName>
    </recommendedName>
</protein>
<dbReference type="Pfam" id="PF04977">
    <property type="entry name" value="DivIC"/>
    <property type="match status" value="1"/>
</dbReference>
<reference evidence="9 10" key="1">
    <citation type="submission" date="2019-09" db="EMBL/GenBank/DDBJ databases">
        <title>Ecophysiology of the spiral-shaped methanotroph Methylospira mobilis as revealed by the complete genome sequence.</title>
        <authorList>
            <person name="Oshkin I.Y."/>
            <person name="Dedysh S.N."/>
            <person name="Miroshnikov K."/>
            <person name="Danilova O.V."/>
            <person name="Hakobyan A."/>
            <person name="Liesack W."/>
        </authorList>
    </citation>
    <scope>NUCLEOTIDE SEQUENCE [LARGE SCALE GENOMIC DNA]</scope>
    <source>
        <strain evidence="9 10">Shm1</strain>
    </source>
</reference>
<keyword evidence="2 7" id="KW-0132">Cell division</keyword>